<dbReference type="EMBL" id="VIOS01000005">
    <property type="protein sequence ID" value="TQP17934.1"/>
    <property type="molecule type" value="Genomic_DNA"/>
</dbReference>
<protein>
    <submittedName>
        <fullName evidence="4">Uncharacterized protein</fullName>
    </submittedName>
</protein>
<name>A0A2J9SXF9_VIBCL</name>
<dbReference type="EMBL" id="VSIJ01000036">
    <property type="protein sequence ID" value="TXX64733.1"/>
    <property type="molecule type" value="Genomic_DNA"/>
</dbReference>
<dbReference type="AlphaFoldDB" id="A0A2J9SXF9"/>
<evidence type="ECO:0000313" key="8">
    <source>
        <dbReference type="Proteomes" id="UP000319979"/>
    </source>
</evidence>
<evidence type="ECO:0000313" key="2">
    <source>
        <dbReference type="EMBL" id="MVD23319.1"/>
    </source>
</evidence>
<dbReference type="Proteomes" id="UP000323819">
    <property type="component" value="Unassembled WGS sequence"/>
</dbReference>
<dbReference type="Proteomes" id="UP000294145">
    <property type="component" value="Unassembled WGS sequence"/>
</dbReference>
<dbReference type="Proteomes" id="UP000323583">
    <property type="component" value="Unassembled WGS sequence"/>
</dbReference>
<dbReference type="EMBL" id="QZRB01000009">
    <property type="protein sequence ID" value="MVD23319.1"/>
    <property type="molecule type" value="Genomic_DNA"/>
</dbReference>
<reference evidence="1 9" key="5">
    <citation type="submission" date="2019-09" db="EMBL/GenBank/DDBJ databases">
        <authorList>
            <person name="Kritzky A."/>
            <person name="Schelkanova E.Y."/>
            <person name="Alkhova Z.V."/>
            <person name="Smirnova N.I."/>
        </authorList>
    </citation>
    <scope>NUCLEOTIDE SEQUENCE [LARGE SCALE GENOMIC DNA]</scope>
    <source>
        <strain evidence="1 9">M1526</strain>
    </source>
</reference>
<evidence type="ECO:0000313" key="4">
    <source>
        <dbReference type="EMBL" id="TQP17934.1"/>
    </source>
</evidence>
<evidence type="ECO:0000313" key="9">
    <source>
        <dbReference type="Proteomes" id="UP000323225"/>
    </source>
</evidence>
<dbReference type="Proteomes" id="UP000323225">
    <property type="component" value="Unassembled WGS sequence"/>
</dbReference>
<evidence type="ECO:0000313" key="6">
    <source>
        <dbReference type="EMBL" id="TXY90010.1"/>
    </source>
</evidence>
<dbReference type="Proteomes" id="UP000471242">
    <property type="component" value="Unassembled WGS sequence"/>
</dbReference>
<evidence type="ECO:0000313" key="7">
    <source>
        <dbReference type="Proteomes" id="UP000294145"/>
    </source>
</evidence>
<evidence type="ECO:0000313" key="12">
    <source>
        <dbReference type="Proteomes" id="UP000471242"/>
    </source>
</evidence>
<evidence type="ECO:0000313" key="10">
    <source>
        <dbReference type="Proteomes" id="UP000323583"/>
    </source>
</evidence>
<evidence type="ECO:0000313" key="5">
    <source>
        <dbReference type="EMBL" id="TXX64733.1"/>
    </source>
</evidence>
<reference evidence="10 11" key="3">
    <citation type="submission" date="2019-06" db="EMBL/GenBank/DDBJ databases">
        <title>Vibrio cholerae phylogeny based on whole-genome sequencing reveals genetic diversity and population strucutre.</title>
        <authorList>
            <person name="Zhiqiu Y."/>
            <person name="Bin L."/>
            <person name="Lingyan J."/>
        </authorList>
    </citation>
    <scope>NUCLEOTIDE SEQUENCE [LARGE SCALE GENOMIC DNA]</scope>
    <source>
        <strain evidence="6 10">N2768</strain>
        <strain evidence="5 11">N2814</strain>
    </source>
</reference>
<proteinExistence type="predicted"/>
<comment type="caution">
    <text evidence="4">The sequence shown here is derived from an EMBL/GenBank/DDBJ whole genome shotgun (WGS) entry which is preliminary data.</text>
</comment>
<dbReference type="EMBL" id="SISP01000026">
    <property type="protein sequence ID" value="TBM40482.1"/>
    <property type="molecule type" value="Genomic_DNA"/>
</dbReference>
<reference evidence="4 8" key="4">
    <citation type="submission" date="2019-07" db="EMBL/GenBank/DDBJ databases">
        <title>Phenotypic and genotypic antimicrobial resistance traits of Vibrio cholerae non-O1/non-O139 isolated from a large Austrian lake frequently associated with cases of infection.</title>
        <authorList>
            <person name="Lepuschitz S."/>
            <person name="Baron S."/>
            <person name="Larvor E."/>
            <person name="Granier S."/>
            <person name="Pretzer C."/>
            <person name="Mach R.L."/>
            <person name="Farnleitner A.H."/>
            <person name="Ruppitsch W."/>
            <person name="Pleininger S."/>
            <person name="Indra A."/>
            <person name="Kirschner A.K.T."/>
        </authorList>
    </citation>
    <scope>NUCLEOTIDE SEQUENCE [LARGE SCALE GENOMIC DNA]</scope>
    <source>
        <strain evidence="4 8">A12JL36W90</strain>
    </source>
</reference>
<dbReference type="Proteomes" id="UP000319979">
    <property type="component" value="Unassembled WGS sequence"/>
</dbReference>
<reference evidence="2 12" key="1">
    <citation type="submission" date="2018-09" db="EMBL/GenBank/DDBJ databases">
        <title>Genomic epidemiology reveals two lineages of Vibrio cholerae that can cause global cholera epidemics despite absence of cholera toxin gene.</title>
        <authorList>
            <person name="Wang H."/>
            <person name="Zen W."/>
            <person name="Yu H."/>
            <person name="Zhang W."/>
            <person name="Pan J."/>
            <person name="Yang C."/>
            <person name="Cui Y."/>
        </authorList>
    </citation>
    <scope>NUCLEOTIDE SEQUENCE [LARGE SCALE GENOMIC DNA]</scope>
    <source>
        <strain evidence="2 12">00-1_S85</strain>
    </source>
</reference>
<dbReference type="EMBL" id="VSGZ01000044">
    <property type="protein sequence ID" value="TXY90010.1"/>
    <property type="molecule type" value="Genomic_DNA"/>
</dbReference>
<evidence type="ECO:0000313" key="1">
    <source>
        <dbReference type="EMBL" id="KAA1254367.1"/>
    </source>
</evidence>
<dbReference type="EMBL" id="VUAA01000013">
    <property type="protein sequence ID" value="KAA1254367.1"/>
    <property type="molecule type" value="Genomic_DNA"/>
</dbReference>
<evidence type="ECO:0000313" key="3">
    <source>
        <dbReference type="EMBL" id="TBM40482.1"/>
    </source>
</evidence>
<gene>
    <name evidence="2" type="ORF">D6U24_08120</name>
    <name evidence="3" type="ORF">EYB64_14685</name>
    <name evidence="1" type="ORF">F0M16_13145</name>
    <name evidence="4" type="ORF">FLM02_01470</name>
    <name evidence="6" type="ORF">FXE67_17000</name>
    <name evidence="5" type="ORF">FXF03_16960</name>
</gene>
<evidence type="ECO:0000313" key="11">
    <source>
        <dbReference type="Proteomes" id="UP000323819"/>
    </source>
</evidence>
<accession>A0A2J9SXF9</accession>
<reference evidence="3 7" key="2">
    <citation type="submission" date="2019-02" db="EMBL/GenBank/DDBJ databases">
        <title>Genomic plasticity associated with the antimicrobial resistance in Vibrio cholerae.</title>
        <authorList>
            <person name="Verma J."/>
            <person name="Bag S."/>
            <person name="Saha B."/>
            <person name="Kumar P."/>
            <person name="Ghosh T.S."/>
            <person name="Dayal M."/>
            <person name="Senapati T."/>
            <person name="Mehra S."/>
            <person name="Dey P."/>
            <person name="Desigamani A."/>
            <person name="Kumar D."/>
            <person name="Rana P."/>
            <person name="Kumar B."/>
            <person name="Maiti T.K."/>
            <person name="Sharma N.C."/>
            <person name="Bhadra R.K."/>
            <person name="Mutreja A."/>
            <person name="Nair G.B."/>
            <person name="Ramamurthy T."/>
            <person name="Das B."/>
        </authorList>
    </citation>
    <scope>NUCLEOTIDE SEQUENCE [LARGE SCALE GENOMIC DNA]</scope>
    <source>
        <strain evidence="3 7">IDH06781</strain>
    </source>
</reference>
<organism evidence="4 8">
    <name type="scientific">Vibrio cholerae</name>
    <dbReference type="NCBI Taxonomy" id="666"/>
    <lineage>
        <taxon>Bacteria</taxon>
        <taxon>Pseudomonadati</taxon>
        <taxon>Pseudomonadota</taxon>
        <taxon>Gammaproteobacteria</taxon>
        <taxon>Vibrionales</taxon>
        <taxon>Vibrionaceae</taxon>
        <taxon>Vibrio</taxon>
    </lineage>
</organism>
<sequence length="21" mass="2403">MTLNQWNWIGVGVALTLFILL</sequence>